<accession>A0ABY6VLL7</accession>
<feature type="region of interest" description="Disordered" evidence="8">
    <location>
        <begin position="389"/>
        <end position="408"/>
    </location>
</feature>
<gene>
    <name evidence="11" type="ORF">PCA20602_00066</name>
</gene>
<organism evidence="11 12">
    <name type="scientific">Pandoraea capi</name>
    <dbReference type="NCBI Taxonomy" id="2508286"/>
    <lineage>
        <taxon>Bacteria</taxon>
        <taxon>Pseudomonadati</taxon>
        <taxon>Pseudomonadota</taxon>
        <taxon>Betaproteobacteria</taxon>
        <taxon>Burkholderiales</taxon>
        <taxon>Burkholderiaceae</taxon>
        <taxon>Pandoraea</taxon>
    </lineage>
</organism>
<dbReference type="InterPro" id="IPR003043">
    <property type="entry name" value="Uropor_MeTrfase_CS"/>
</dbReference>
<evidence type="ECO:0000256" key="6">
    <source>
        <dbReference type="ARBA" id="ARBA00023244"/>
    </source>
</evidence>
<dbReference type="InterPro" id="IPR036518">
    <property type="entry name" value="CobE/GbiG_C_sf"/>
</dbReference>
<keyword evidence="6" id="KW-0627">Porphyrin biosynthesis</keyword>
<dbReference type="Pfam" id="PF01890">
    <property type="entry name" value="CbiG_C"/>
    <property type="match status" value="1"/>
</dbReference>
<dbReference type="Gene3D" id="3.40.1010.10">
    <property type="entry name" value="Cobalt-precorrin-4 Transmethylase, Domain 1"/>
    <property type="match status" value="1"/>
</dbReference>
<evidence type="ECO:0000259" key="9">
    <source>
        <dbReference type="Pfam" id="PF00590"/>
    </source>
</evidence>
<feature type="domain" description="Tetrapyrrole methylase" evidence="9">
    <location>
        <begin position="5"/>
        <end position="212"/>
    </location>
</feature>
<dbReference type="Gene3D" id="3.30.420.180">
    <property type="entry name" value="CobE/GbiG C-terminal domain"/>
    <property type="match status" value="1"/>
</dbReference>
<evidence type="ECO:0000256" key="3">
    <source>
        <dbReference type="ARBA" id="ARBA00022603"/>
    </source>
</evidence>
<evidence type="ECO:0000256" key="7">
    <source>
        <dbReference type="ARBA" id="ARBA00025705"/>
    </source>
</evidence>
<dbReference type="SUPFAM" id="SSF53790">
    <property type="entry name" value="Tetrapyrrole methylase"/>
    <property type="match status" value="1"/>
</dbReference>
<dbReference type="Proteomes" id="UP000366065">
    <property type="component" value="Unassembled WGS sequence"/>
</dbReference>
<dbReference type="PANTHER" id="PTHR45790:SF3">
    <property type="entry name" value="S-ADENOSYL-L-METHIONINE-DEPENDENT UROPORPHYRINOGEN III METHYLTRANSFERASE, CHLOROPLASTIC"/>
    <property type="match status" value="1"/>
</dbReference>
<reference evidence="11 12" key="1">
    <citation type="submission" date="2019-08" db="EMBL/GenBank/DDBJ databases">
        <authorList>
            <person name="Peeters C."/>
        </authorList>
    </citation>
    <scope>NUCLEOTIDE SEQUENCE [LARGE SCALE GENOMIC DNA]</scope>
    <source>
        <strain evidence="11 12">LMG 20602</strain>
    </source>
</reference>
<dbReference type="InterPro" id="IPR014776">
    <property type="entry name" value="4pyrrole_Mease_sub2"/>
</dbReference>
<comment type="pathway">
    <text evidence="7">Porphyrin-containing compound metabolism; siroheme biosynthesis; precorrin-2 from uroporphyrinogen III: step 1/1.</text>
</comment>
<dbReference type="InterPro" id="IPR035996">
    <property type="entry name" value="4pyrrol_Methylase_sf"/>
</dbReference>
<sequence>MSRAWLIGAGPGDPELITVKAMRALGQADVVLVDDLVNPGILAMAAPHAQIVYVGKRGGHASTPQREIIALMLSHLRAGRSVARLKGGDPFVFGRGGEELQALQAAGVPVEILGGITAGIAAPTTLGIPVTHRGLAQGVIFVTGHSAGEDEPDWRALAATGLTLVIYMGIRRLQDITDQLQQAGMSPDTPCAAIESATLPAQRHVIATLHTLSAEVRAAAIGSPSIIVIGDVVSLAQRPGMIDGDDAGSEIAGISRRPTAQRPLSLGIGFRQGVTTAQIEAAVLAALGARSLAEVATLATLDKKASDPALVRFCERHGICLAGYAPAQIDACLDAHPQLSRSDTVLAHVGVRAVCEPCALLASSGGTLLAKKYADDGITVAIAETTTIAASDNPQHDAQPESRNDEDR</sequence>
<comment type="caution">
    <text evidence="11">The sequence shown here is derived from an EMBL/GenBank/DDBJ whole genome shotgun (WGS) entry which is preliminary data.</text>
</comment>
<dbReference type="NCBIfam" id="TIGR01469">
    <property type="entry name" value="cobA_cysG_Cterm"/>
    <property type="match status" value="1"/>
</dbReference>
<dbReference type="EC" id="2.1.1.107" evidence="2"/>
<dbReference type="InterPro" id="IPR000878">
    <property type="entry name" value="4pyrrol_Mease"/>
</dbReference>
<feature type="domain" description="CobE/GbiG C-terminal" evidence="10">
    <location>
        <begin position="264"/>
        <end position="383"/>
    </location>
</feature>
<proteinExistence type="inferred from homology"/>
<dbReference type="InterPro" id="IPR050161">
    <property type="entry name" value="Siro_Cobalamin_biosynth"/>
</dbReference>
<keyword evidence="4" id="KW-0808">Transferase</keyword>
<dbReference type="NCBIfam" id="NF004790">
    <property type="entry name" value="PRK06136.1"/>
    <property type="match status" value="1"/>
</dbReference>
<dbReference type="EMBL" id="CABPRV010000001">
    <property type="protein sequence ID" value="VVD60236.1"/>
    <property type="molecule type" value="Genomic_DNA"/>
</dbReference>
<evidence type="ECO:0000256" key="8">
    <source>
        <dbReference type="SAM" id="MobiDB-lite"/>
    </source>
</evidence>
<keyword evidence="5" id="KW-0949">S-adenosyl-L-methionine</keyword>
<dbReference type="CDD" id="cd11642">
    <property type="entry name" value="SUMT"/>
    <property type="match status" value="1"/>
</dbReference>
<keyword evidence="12" id="KW-1185">Reference proteome</keyword>
<evidence type="ECO:0000313" key="12">
    <source>
        <dbReference type="Proteomes" id="UP000366065"/>
    </source>
</evidence>
<dbReference type="InterPro" id="IPR002750">
    <property type="entry name" value="CobE/GbiG_C"/>
</dbReference>
<protein>
    <recommendedName>
        <fullName evidence="2">uroporphyrinogen-III C-methyltransferase</fullName>
        <ecNumber evidence="2">2.1.1.107</ecNumber>
    </recommendedName>
</protein>
<dbReference type="Gene3D" id="3.30.950.10">
    <property type="entry name" value="Methyltransferase, Cobalt-precorrin-4 Transmethylase, Domain 2"/>
    <property type="match status" value="1"/>
</dbReference>
<feature type="compositionally biased region" description="Basic and acidic residues" evidence="8">
    <location>
        <begin position="394"/>
        <end position="408"/>
    </location>
</feature>
<name>A0ABY6VLL7_9BURK</name>
<evidence type="ECO:0000256" key="1">
    <source>
        <dbReference type="ARBA" id="ARBA00005879"/>
    </source>
</evidence>
<dbReference type="InterPro" id="IPR006366">
    <property type="entry name" value="CobA/CysG_C"/>
</dbReference>
<keyword evidence="3" id="KW-0489">Methyltransferase</keyword>
<comment type="similarity">
    <text evidence="1">Belongs to the precorrin methyltransferase family.</text>
</comment>
<evidence type="ECO:0000313" key="11">
    <source>
        <dbReference type="EMBL" id="VVD60236.1"/>
    </source>
</evidence>
<dbReference type="SUPFAM" id="SSF159664">
    <property type="entry name" value="CobE/GbiG C-terminal domain-like"/>
    <property type="match status" value="1"/>
</dbReference>
<evidence type="ECO:0000256" key="4">
    <source>
        <dbReference type="ARBA" id="ARBA00022679"/>
    </source>
</evidence>
<evidence type="ECO:0000259" key="10">
    <source>
        <dbReference type="Pfam" id="PF01890"/>
    </source>
</evidence>
<dbReference type="Pfam" id="PF00590">
    <property type="entry name" value="TP_methylase"/>
    <property type="match status" value="1"/>
</dbReference>
<evidence type="ECO:0000256" key="2">
    <source>
        <dbReference type="ARBA" id="ARBA00012162"/>
    </source>
</evidence>
<evidence type="ECO:0000256" key="5">
    <source>
        <dbReference type="ARBA" id="ARBA00022691"/>
    </source>
</evidence>
<dbReference type="PROSITE" id="PS00839">
    <property type="entry name" value="SUMT_1"/>
    <property type="match status" value="1"/>
</dbReference>
<dbReference type="InterPro" id="IPR014777">
    <property type="entry name" value="4pyrrole_Mease_sub1"/>
</dbReference>
<dbReference type="PANTHER" id="PTHR45790">
    <property type="entry name" value="SIROHEME SYNTHASE-RELATED"/>
    <property type="match status" value="1"/>
</dbReference>